<feature type="domain" description="NADH dehydrogenase subunit 2 C-terminal" evidence="19">
    <location>
        <begin position="292"/>
        <end position="341"/>
    </location>
</feature>
<feature type="transmembrane region" description="Helical" evidence="17">
    <location>
        <begin position="202"/>
        <end position="220"/>
    </location>
</feature>
<evidence type="ECO:0000256" key="2">
    <source>
        <dbReference type="ARBA" id="ARBA00007012"/>
    </source>
</evidence>
<evidence type="ECO:0000256" key="11">
    <source>
        <dbReference type="ARBA" id="ARBA00022989"/>
    </source>
</evidence>
<evidence type="ECO:0000256" key="12">
    <source>
        <dbReference type="ARBA" id="ARBA00023027"/>
    </source>
</evidence>
<dbReference type="Pfam" id="PF06444">
    <property type="entry name" value="NADH_dehy_S2_C"/>
    <property type="match status" value="1"/>
</dbReference>
<feature type="transmembrane region" description="Helical" evidence="17">
    <location>
        <begin position="59"/>
        <end position="79"/>
    </location>
</feature>
<evidence type="ECO:0000313" key="20">
    <source>
        <dbReference type="EMBL" id="AAG00724.1"/>
    </source>
</evidence>
<evidence type="ECO:0000256" key="6">
    <source>
        <dbReference type="ARBA" id="ARBA00022660"/>
    </source>
</evidence>
<dbReference type="EC" id="7.1.1.2" evidence="3 17"/>
<evidence type="ECO:0000256" key="3">
    <source>
        <dbReference type="ARBA" id="ARBA00012944"/>
    </source>
</evidence>
<comment type="function">
    <text evidence="17">Core subunit of the mitochondrial membrane respiratory chain NADH dehydrogenase (Complex I) which catalyzes electron transfer from NADH through the respiratory chain, using ubiquinone as an electron acceptor. Essential for the catalytic activity and assembly of complex I.</text>
</comment>
<proteinExistence type="inferred from homology"/>
<evidence type="ECO:0000256" key="9">
    <source>
        <dbReference type="ARBA" id="ARBA00022967"/>
    </source>
</evidence>
<dbReference type="PANTHER" id="PTHR46552:SF1">
    <property type="entry name" value="NADH-UBIQUINONE OXIDOREDUCTASE CHAIN 2"/>
    <property type="match status" value="1"/>
</dbReference>
<evidence type="ECO:0000259" key="19">
    <source>
        <dbReference type="Pfam" id="PF06444"/>
    </source>
</evidence>
<feature type="transmembrane region" description="Helical" evidence="17">
    <location>
        <begin position="5"/>
        <end position="22"/>
    </location>
</feature>
<name>Q9G605_9SAUR</name>
<evidence type="ECO:0000256" key="17">
    <source>
        <dbReference type="RuleBase" id="RU003403"/>
    </source>
</evidence>
<keyword evidence="9 17" id="KW-1278">Translocase</keyword>
<evidence type="ECO:0000256" key="13">
    <source>
        <dbReference type="ARBA" id="ARBA00023075"/>
    </source>
</evidence>
<dbReference type="AlphaFoldDB" id="Q9G605"/>
<dbReference type="EMBL" id="AF128496">
    <property type="protein sequence ID" value="AAG00724.1"/>
    <property type="molecule type" value="Genomic_DNA"/>
</dbReference>
<keyword evidence="15 17" id="KW-0472">Membrane</keyword>
<evidence type="ECO:0000256" key="8">
    <source>
        <dbReference type="ARBA" id="ARBA00022792"/>
    </source>
</evidence>
<geneLocation type="mitochondrion" evidence="20"/>
<evidence type="ECO:0000259" key="18">
    <source>
        <dbReference type="Pfam" id="PF00361"/>
    </source>
</evidence>
<keyword evidence="10 17" id="KW-0249">Electron transport</keyword>
<evidence type="ECO:0000256" key="15">
    <source>
        <dbReference type="ARBA" id="ARBA00023136"/>
    </source>
</evidence>
<dbReference type="InterPro" id="IPR003917">
    <property type="entry name" value="NADH_UbQ_OxRdtase_chain2"/>
</dbReference>
<evidence type="ECO:0000256" key="14">
    <source>
        <dbReference type="ARBA" id="ARBA00023128"/>
    </source>
</evidence>
<organism evidence="20">
    <name type="scientific">Gonocephalus grandis</name>
    <name type="common">Giant forest dragon</name>
    <dbReference type="NCBI Taxonomy" id="103701"/>
    <lineage>
        <taxon>Eukaryota</taxon>
        <taxon>Metazoa</taxon>
        <taxon>Chordata</taxon>
        <taxon>Craniata</taxon>
        <taxon>Vertebrata</taxon>
        <taxon>Euteleostomi</taxon>
        <taxon>Lepidosauria</taxon>
        <taxon>Squamata</taxon>
        <taxon>Bifurcata</taxon>
        <taxon>Unidentata</taxon>
        <taxon>Episquamata</taxon>
        <taxon>Toxicofera</taxon>
        <taxon>Iguania</taxon>
        <taxon>Acrodonta</taxon>
        <taxon>Agamidae</taxon>
        <taxon>Draconinae</taxon>
        <taxon>Gonocephalus</taxon>
    </lineage>
</organism>
<keyword evidence="7 17" id="KW-0812">Transmembrane</keyword>
<dbReference type="PRINTS" id="PR01436">
    <property type="entry name" value="NADHDHGNASE2"/>
</dbReference>
<reference evidence="20" key="1">
    <citation type="journal article" date="2000" name="Syst. Biol.">
        <title>Evaluating trans-tethys migration: an example using acrodont lizard phylogenetics.</title>
        <authorList>
            <person name="Macey J.R."/>
            <person name="Schulte J.A.II."/>
            <person name="Larson A."/>
            <person name="Ananjeva N.B."/>
            <person name="Wang Y."/>
            <person name="Pethiyagoda R."/>
            <person name="Rastegar-Pouyani N."/>
            <person name="Papenfuss T.J."/>
        </authorList>
    </citation>
    <scope>NUCLEOTIDE SEQUENCE</scope>
</reference>
<evidence type="ECO:0000256" key="10">
    <source>
        <dbReference type="ARBA" id="ARBA00022982"/>
    </source>
</evidence>
<evidence type="ECO:0000256" key="5">
    <source>
        <dbReference type="ARBA" id="ARBA00022448"/>
    </source>
</evidence>
<evidence type="ECO:0000256" key="7">
    <source>
        <dbReference type="ARBA" id="ARBA00022692"/>
    </source>
</evidence>
<comment type="catalytic activity">
    <reaction evidence="16 17">
        <text>a ubiquinone + NADH + 5 H(+)(in) = a ubiquinol + NAD(+) + 4 H(+)(out)</text>
        <dbReference type="Rhea" id="RHEA:29091"/>
        <dbReference type="Rhea" id="RHEA-COMP:9565"/>
        <dbReference type="Rhea" id="RHEA-COMP:9566"/>
        <dbReference type="ChEBI" id="CHEBI:15378"/>
        <dbReference type="ChEBI" id="CHEBI:16389"/>
        <dbReference type="ChEBI" id="CHEBI:17976"/>
        <dbReference type="ChEBI" id="CHEBI:57540"/>
        <dbReference type="ChEBI" id="CHEBI:57945"/>
        <dbReference type="EC" id="7.1.1.2"/>
    </reaction>
</comment>
<dbReference type="GO" id="GO:0005743">
    <property type="term" value="C:mitochondrial inner membrane"/>
    <property type="evidence" value="ECO:0007669"/>
    <property type="project" value="UniProtKB-SubCell"/>
</dbReference>
<protein>
    <recommendedName>
        <fullName evidence="4 17">NADH-ubiquinone oxidoreductase chain 2</fullName>
        <ecNumber evidence="3 17">7.1.1.2</ecNumber>
    </recommendedName>
</protein>
<feature type="transmembrane region" description="Helical" evidence="17">
    <location>
        <begin position="85"/>
        <end position="104"/>
    </location>
</feature>
<dbReference type="GO" id="GO:0006120">
    <property type="term" value="P:mitochondrial electron transport, NADH to ubiquinone"/>
    <property type="evidence" value="ECO:0007669"/>
    <property type="project" value="InterPro"/>
</dbReference>
<dbReference type="GO" id="GO:0008137">
    <property type="term" value="F:NADH dehydrogenase (ubiquinone) activity"/>
    <property type="evidence" value="ECO:0007669"/>
    <property type="project" value="UniProtKB-EC"/>
</dbReference>
<dbReference type="InterPro" id="IPR010933">
    <property type="entry name" value="NADH_DH_su2_C"/>
</dbReference>
<feature type="transmembrane region" description="Helical" evidence="17">
    <location>
        <begin position="149"/>
        <end position="167"/>
    </location>
</feature>
<keyword evidence="13 17" id="KW-0830">Ubiquinone</keyword>
<accession>Q9G605</accession>
<comment type="similarity">
    <text evidence="2 17">Belongs to the complex I subunit 2 family.</text>
</comment>
<dbReference type="InterPro" id="IPR001750">
    <property type="entry name" value="ND/Mrp_TM"/>
</dbReference>
<dbReference type="InterPro" id="IPR050175">
    <property type="entry name" value="Complex_I_Subunit_2"/>
</dbReference>
<evidence type="ECO:0000256" key="4">
    <source>
        <dbReference type="ARBA" id="ARBA00021008"/>
    </source>
</evidence>
<keyword evidence="6 17" id="KW-0679">Respiratory chain</keyword>
<keyword evidence="14 17" id="KW-0496">Mitochondrion</keyword>
<feature type="transmembrane region" description="Helical" evidence="17">
    <location>
        <begin position="232"/>
        <end position="255"/>
    </location>
</feature>
<keyword evidence="8 17" id="KW-0999">Mitochondrion inner membrane</keyword>
<feature type="transmembrane region" description="Helical" evidence="17">
    <location>
        <begin position="275"/>
        <end position="294"/>
    </location>
</feature>
<sequence length="343" mass="37713">MQTAATTFIFTGIIMSTIIVASSNSWPLAWVGLELNLFAILPVISKTKHPRSIEAATKYFITQITASCLLLSASIINAWQTGTWSITQTHGTISTTIMLIALTMKMGASPTHFWLPEVMQGTTLMTSLLISTWQKIAPMILLFTMSNHIQSNISLILGLLSTLVGGWGGMNQTQLRKMMAFSSIANTGWTLMTIASEPKTSITNLFLYILLTTPTFITLARTSTKTLQDMTTIWTTSTTTSITLMFLMLSIAGLPPLTGFMPKLLILNELVIQNLAPAAMMTTMTSLLTLVFYLRITYLTAILSPPNSSTSTIKWRQNMNNTTMATLTPTATMSMPVFPTLYY</sequence>
<keyword evidence="5" id="KW-0813">Transport</keyword>
<evidence type="ECO:0000256" key="16">
    <source>
        <dbReference type="ARBA" id="ARBA00049551"/>
    </source>
</evidence>
<keyword evidence="11 17" id="KW-1133">Transmembrane helix</keyword>
<comment type="subcellular location">
    <subcellularLocation>
        <location evidence="1 17">Mitochondrion inner membrane</location>
        <topology evidence="1 17">Multi-pass membrane protein</topology>
    </subcellularLocation>
</comment>
<reference evidence="20" key="2">
    <citation type="journal article" date="2000" name="Syst. Biol.">
        <title>Evolution and phylogenetic information content of mitochondrial genomic structural features illustrated with acrodont lizards.</title>
        <authorList>
            <person name="Macey J.R."/>
            <person name="Schulte J.A.II."/>
            <person name="Larson A."/>
        </authorList>
    </citation>
    <scope>NUCLEOTIDE SEQUENCE</scope>
</reference>
<dbReference type="Pfam" id="PF00361">
    <property type="entry name" value="Proton_antipo_M"/>
    <property type="match status" value="1"/>
</dbReference>
<keyword evidence="12 17" id="KW-0520">NAD</keyword>
<gene>
    <name evidence="20" type="primary">ND2</name>
</gene>
<feature type="transmembrane region" description="Helical" evidence="17">
    <location>
        <begin position="124"/>
        <end position="143"/>
    </location>
</feature>
<feature type="domain" description="NADH:quinone oxidoreductase/Mrp antiporter transmembrane" evidence="18">
    <location>
        <begin position="23"/>
        <end position="289"/>
    </location>
</feature>
<evidence type="ECO:0000256" key="1">
    <source>
        <dbReference type="ARBA" id="ARBA00004448"/>
    </source>
</evidence>
<dbReference type="PANTHER" id="PTHR46552">
    <property type="entry name" value="NADH-UBIQUINONE OXIDOREDUCTASE CHAIN 2"/>
    <property type="match status" value="1"/>
</dbReference>